<feature type="compositionally biased region" description="Basic and acidic residues" evidence="1">
    <location>
        <begin position="143"/>
        <end position="166"/>
    </location>
</feature>
<feature type="region of interest" description="Disordered" evidence="1">
    <location>
        <begin position="80"/>
        <end position="411"/>
    </location>
</feature>
<dbReference type="RefSeq" id="XP_070919625.1">
    <property type="nucleotide sequence ID" value="XM_071063524.1"/>
</dbReference>
<name>A0ABQ0GJM3_9PEZI</name>
<proteinExistence type="predicted"/>
<reference evidence="2 3" key="1">
    <citation type="submission" date="2024-09" db="EMBL/GenBank/DDBJ databases">
        <title>Itraconazole resistance in Madurella fahalii resulting from another homologue of gene encoding cytochrome P450 14-alpha sterol demethylase (CYP51).</title>
        <authorList>
            <person name="Yoshioka I."/>
            <person name="Fahal A.H."/>
            <person name="Kaneko S."/>
            <person name="Yaguchi T."/>
        </authorList>
    </citation>
    <scope>NUCLEOTIDE SEQUENCE [LARGE SCALE GENOMIC DNA]</scope>
    <source>
        <strain evidence="2 3">IFM 68171</strain>
    </source>
</reference>
<dbReference type="EMBL" id="BAAFSV010000004">
    <property type="protein sequence ID" value="GAB1317894.1"/>
    <property type="molecule type" value="Genomic_DNA"/>
</dbReference>
<feature type="compositionally biased region" description="Low complexity" evidence="1">
    <location>
        <begin position="347"/>
        <end position="358"/>
    </location>
</feature>
<dbReference type="Proteomes" id="UP001628179">
    <property type="component" value="Unassembled WGS sequence"/>
</dbReference>
<feature type="region of interest" description="Disordered" evidence="1">
    <location>
        <begin position="454"/>
        <end position="529"/>
    </location>
</feature>
<keyword evidence="3" id="KW-1185">Reference proteome</keyword>
<sequence>MCTYDYTPYTGCKDGQQHFYIQWVKCNKAVERNRYCSLDESTELEHLKKLSTNVISCPIHGAVAVQQHAFEFVYAQAAEEPATEDHHSEMTERSRARNTTRRDDTASRNRDLGLGQGIQQPVRKEVRKRRSARQVHPASSDTETERYSIVRPKTVEPVKRTEERGRPGKRASSLVREESHQLANPGDLDSLSTRSLSHHDHNGASSRLTAGRNQQTEEESTESATGNVQTRLKSSLTIPPCSVRIGLPSSPDILRRSSGVHKSKSEMQLQQGQESPSKPTAHTTSPRSADSSPDHNSELPFGNSTQHRGRRSGTRSTHNRSVDRSMKRIDEHAISRDDGTGERQDTRSSTTSQSTTISPVEPPQNTDAPSLPTSPKSLQFGGTSASPLSPTTSTTTHGARPNEDAASVRSGRSRRFFFLDHAAEGRGRAGAGAASPRSPTMSASMLAHLSESHLPWGSRSATGRESVDSGYRSLQGGSTSPGGVGLGLVGLGITAPPGELGGEGTGPSQKPLPRPGQGGLSRPVPAPLGLGNRGLPPCALPVELALLSPGHRYGQEIDGGKGGKVPLLQRMGLRRKLSGLWEWGGQRQTGLVEG</sequence>
<feature type="compositionally biased region" description="Polar residues" evidence="1">
    <location>
        <begin position="203"/>
        <end position="213"/>
    </location>
</feature>
<feature type="compositionally biased region" description="Polar residues" evidence="1">
    <location>
        <begin position="363"/>
        <end position="382"/>
    </location>
</feature>
<dbReference type="GeneID" id="98178847"/>
<gene>
    <name evidence="2" type="ORF">MFIFM68171_08104</name>
</gene>
<feature type="compositionally biased region" description="Low complexity" evidence="1">
    <location>
        <begin position="383"/>
        <end position="396"/>
    </location>
</feature>
<evidence type="ECO:0000256" key="1">
    <source>
        <dbReference type="SAM" id="MobiDB-lite"/>
    </source>
</evidence>
<feature type="compositionally biased region" description="Gly residues" evidence="1">
    <location>
        <begin position="479"/>
        <end position="490"/>
    </location>
</feature>
<evidence type="ECO:0000313" key="2">
    <source>
        <dbReference type="EMBL" id="GAB1317894.1"/>
    </source>
</evidence>
<feature type="compositionally biased region" description="Polar residues" evidence="1">
    <location>
        <begin position="224"/>
        <end position="237"/>
    </location>
</feature>
<feature type="compositionally biased region" description="Basic and acidic residues" evidence="1">
    <location>
        <begin position="83"/>
        <end position="111"/>
    </location>
</feature>
<feature type="compositionally biased region" description="Polar residues" evidence="1">
    <location>
        <begin position="266"/>
        <end position="291"/>
    </location>
</feature>
<accession>A0ABQ0GJM3</accession>
<feature type="compositionally biased region" description="Basic and acidic residues" evidence="1">
    <location>
        <begin position="320"/>
        <end position="346"/>
    </location>
</feature>
<evidence type="ECO:0000313" key="3">
    <source>
        <dbReference type="Proteomes" id="UP001628179"/>
    </source>
</evidence>
<protein>
    <submittedName>
        <fullName evidence="2">Uncharacterized protein</fullName>
    </submittedName>
</protein>
<organism evidence="2 3">
    <name type="scientific">Madurella fahalii</name>
    <dbReference type="NCBI Taxonomy" id="1157608"/>
    <lineage>
        <taxon>Eukaryota</taxon>
        <taxon>Fungi</taxon>
        <taxon>Dikarya</taxon>
        <taxon>Ascomycota</taxon>
        <taxon>Pezizomycotina</taxon>
        <taxon>Sordariomycetes</taxon>
        <taxon>Sordariomycetidae</taxon>
        <taxon>Sordariales</taxon>
        <taxon>Sordariales incertae sedis</taxon>
        <taxon>Madurella</taxon>
    </lineage>
</organism>
<comment type="caution">
    <text evidence="2">The sequence shown here is derived from an EMBL/GenBank/DDBJ whole genome shotgun (WGS) entry which is preliminary data.</text>
</comment>